<dbReference type="InterPro" id="IPR036249">
    <property type="entry name" value="Thioredoxin-like_sf"/>
</dbReference>
<dbReference type="RefSeq" id="WP_160381110.1">
    <property type="nucleotide sequence ID" value="NZ_WNXQ01000001.1"/>
</dbReference>
<name>A0A844VZX3_9RHOB</name>
<dbReference type="Gene3D" id="3.40.30.10">
    <property type="entry name" value="Glutaredoxin"/>
    <property type="match status" value="1"/>
</dbReference>
<dbReference type="EMBL" id="WNXQ01000001">
    <property type="protein sequence ID" value="MWB76997.1"/>
    <property type="molecule type" value="Genomic_DNA"/>
</dbReference>
<dbReference type="AlphaFoldDB" id="A0A844VZX3"/>
<accession>A0A844VZX3</accession>
<dbReference type="InterPro" id="IPR012336">
    <property type="entry name" value="Thioredoxin-like_fold"/>
</dbReference>
<protein>
    <submittedName>
        <fullName evidence="2">Thioredoxin domain-containing protein</fullName>
    </submittedName>
</protein>
<proteinExistence type="predicted"/>
<dbReference type="Proteomes" id="UP000443843">
    <property type="component" value="Unassembled WGS sequence"/>
</dbReference>
<comment type="caution">
    <text evidence="2">The sequence shown here is derived from an EMBL/GenBank/DDBJ whole genome shotgun (WGS) entry which is preliminary data.</text>
</comment>
<organism evidence="2 3">
    <name type="scientific">Pseudooceanicola pacificus</name>
    <dbReference type="NCBI Taxonomy" id="2676438"/>
    <lineage>
        <taxon>Bacteria</taxon>
        <taxon>Pseudomonadati</taxon>
        <taxon>Pseudomonadota</taxon>
        <taxon>Alphaproteobacteria</taxon>
        <taxon>Rhodobacterales</taxon>
        <taxon>Paracoccaceae</taxon>
        <taxon>Pseudooceanicola</taxon>
    </lineage>
</organism>
<gene>
    <name evidence="2" type="ORF">GLS40_03035</name>
</gene>
<dbReference type="SUPFAM" id="SSF52833">
    <property type="entry name" value="Thioredoxin-like"/>
    <property type="match status" value="1"/>
</dbReference>
<feature type="domain" description="Thioredoxin-like fold" evidence="1">
    <location>
        <begin position="54"/>
        <end position="220"/>
    </location>
</feature>
<dbReference type="Pfam" id="PF13462">
    <property type="entry name" value="Thioredoxin_4"/>
    <property type="match status" value="1"/>
</dbReference>
<reference evidence="2 3" key="1">
    <citation type="submission" date="2019-11" db="EMBL/GenBank/DDBJ databases">
        <title>Pseudooceanicola pacifica sp. nov., isolated from deep-sea sediment of the Pacific Ocean.</title>
        <authorList>
            <person name="Lyu L."/>
        </authorList>
    </citation>
    <scope>NUCLEOTIDE SEQUENCE [LARGE SCALE GENOMIC DNA]</scope>
    <source>
        <strain evidence="2 3">216_PA32_1</strain>
    </source>
</reference>
<dbReference type="CDD" id="cd02972">
    <property type="entry name" value="DsbA_family"/>
    <property type="match status" value="1"/>
</dbReference>
<evidence type="ECO:0000259" key="1">
    <source>
        <dbReference type="Pfam" id="PF13462"/>
    </source>
</evidence>
<evidence type="ECO:0000313" key="2">
    <source>
        <dbReference type="EMBL" id="MWB76997.1"/>
    </source>
</evidence>
<keyword evidence="3" id="KW-1185">Reference proteome</keyword>
<sequence>MDRRIFMAGGAGVAALGAAGIWYGMKSEAAPLGTTEIIRASADGPTDVDTSGITEMYLGAEDAPVVLTEYASFTCPHCANFHATVYPNLKKDYIDTGKVRFHYRDVYFDRFGLWAAMIARCEPTKFFGISDMLYDQQREWLGADDPAIIADNLRKIGRVAGLGDEQIEACLADQDMAKSLVAWFQKNATDDDVSSTPTLFINDTKHSNMSYADLKKLLDAALES</sequence>
<evidence type="ECO:0000313" key="3">
    <source>
        <dbReference type="Proteomes" id="UP000443843"/>
    </source>
</evidence>